<keyword evidence="2" id="KW-1185">Reference proteome</keyword>
<dbReference type="AlphaFoldDB" id="A0A345DLP5"/>
<proteinExistence type="predicted"/>
<sequence>MKKIISLIGATAITTSGVTPLMAMMPNNKNQNFSIGESSSSVVRGEDKILKNSIYTVDKTKKTFFAPWIIYLSSETIQNLNKISTNDSILHAQKSDQMIDFIIQKVATNNSNDDVNEFVSKMNRKSLSDKIFYNNFYLDIPEIFSKPLIKNNNGVGIIINEDENEDKNGRIIHIFDQKN</sequence>
<reference evidence="2" key="1">
    <citation type="submission" date="2018-07" db="EMBL/GenBank/DDBJ databases">
        <title>Complete Genome Sequence of Spiroplasma phoeniceum.</title>
        <authorList>
            <person name="Davis R.E."/>
            <person name="Shao J.Y."/>
            <person name="Zhao Y."/>
            <person name="Silver A."/>
            <person name="Stump z."/>
            <person name="Gasparich G."/>
        </authorList>
    </citation>
    <scope>NUCLEOTIDE SEQUENCE [LARGE SCALE GENOMIC DNA]</scope>
    <source>
        <strain evidence="2">P40</strain>
    </source>
</reference>
<dbReference type="RefSeq" id="WP_114564150.1">
    <property type="nucleotide sequence ID" value="NZ_CP031088.1"/>
</dbReference>
<evidence type="ECO:0000313" key="1">
    <source>
        <dbReference type="EMBL" id="AXF95133.1"/>
    </source>
</evidence>
<dbReference type="Proteomes" id="UP000253689">
    <property type="component" value="Chromosome"/>
</dbReference>
<protein>
    <submittedName>
        <fullName evidence="1">Uncharacterized protein</fullName>
    </submittedName>
</protein>
<accession>A0A345DLP5</accession>
<gene>
    <name evidence="1" type="ORF">SDAV_00117</name>
</gene>
<dbReference type="EMBL" id="CP031088">
    <property type="protein sequence ID" value="AXF95133.1"/>
    <property type="molecule type" value="Genomic_DNA"/>
</dbReference>
<evidence type="ECO:0000313" key="2">
    <source>
        <dbReference type="Proteomes" id="UP000253689"/>
    </source>
</evidence>
<name>A0A345DLP5_9MOLU</name>
<organism evidence="1 2">
    <name type="scientific">Spiroplasma phoeniceum P40</name>
    <dbReference type="NCBI Taxonomy" id="1276259"/>
    <lineage>
        <taxon>Bacteria</taxon>
        <taxon>Bacillati</taxon>
        <taxon>Mycoplasmatota</taxon>
        <taxon>Mollicutes</taxon>
        <taxon>Entomoplasmatales</taxon>
        <taxon>Spiroplasmataceae</taxon>
        <taxon>Spiroplasma</taxon>
    </lineage>
</organism>
<dbReference type="KEGG" id="sphh:SDAV_00117"/>